<dbReference type="Gene3D" id="3.30.2310.20">
    <property type="entry name" value="RelE-like"/>
    <property type="match status" value="1"/>
</dbReference>
<sequence>MPKQDSAGMIAALDRFAETGAGDLRKLKGQRDRWALRWGNWRAIYSPDGRIVRVLRVMDRKEVYR</sequence>
<evidence type="ECO:0000313" key="3">
    <source>
        <dbReference type="Proteomes" id="UP000055590"/>
    </source>
</evidence>
<dbReference type="SUPFAM" id="SSF143011">
    <property type="entry name" value="RelE-like"/>
    <property type="match status" value="1"/>
</dbReference>
<protein>
    <recommendedName>
        <fullName evidence="4">RelE/StbE replicon stabilization toxin</fullName>
    </recommendedName>
</protein>
<evidence type="ECO:0000256" key="1">
    <source>
        <dbReference type="ARBA" id="ARBA00022649"/>
    </source>
</evidence>
<dbReference type="InterPro" id="IPR035093">
    <property type="entry name" value="RelE/ParE_toxin_dom_sf"/>
</dbReference>
<evidence type="ECO:0000313" key="2">
    <source>
        <dbReference type="EMBL" id="AKU92616.1"/>
    </source>
</evidence>
<reference evidence="2 3" key="1">
    <citation type="submission" date="2015-08" db="EMBL/GenBank/DDBJ databases">
        <authorList>
            <person name="Babu N.S."/>
            <person name="Beckwith C.J."/>
            <person name="Beseler K.G."/>
            <person name="Brison A."/>
            <person name="Carone J.V."/>
            <person name="Caskin T.P."/>
            <person name="Diamond M."/>
            <person name="Durham M.E."/>
            <person name="Foxe J.M."/>
            <person name="Go M."/>
            <person name="Henderson B.A."/>
            <person name="Jones I.B."/>
            <person name="McGettigan J.A."/>
            <person name="Micheletti S.J."/>
            <person name="Nasrallah M.E."/>
            <person name="Ortiz D."/>
            <person name="Piller C.R."/>
            <person name="Privatt S.R."/>
            <person name="Schneider S.L."/>
            <person name="Sharp S."/>
            <person name="Smith T.C."/>
            <person name="Stanton J.D."/>
            <person name="Ullery H.E."/>
            <person name="Wilson R.J."/>
            <person name="Serrano M.G."/>
            <person name="Buck G."/>
            <person name="Lee V."/>
            <person name="Wang Y."/>
            <person name="Carvalho R."/>
            <person name="Voegtly L."/>
            <person name="Shi R."/>
            <person name="Duckworth R."/>
            <person name="Johnson A."/>
            <person name="Loviza R."/>
            <person name="Walstead R."/>
            <person name="Shah Z."/>
            <person name="Kiflezghi M."/>
            <person name="Wade K."/>
            <person name="Ball S.L."/>
            <person name="Bradley K.W."/>
            <person name="Asai D.J."/>
            <person name="Bowman C.A."/>
            <person name="Russell D.A."/>
            <person name="Pope W.H."/>
            <person name="Jacobs-Sera D."/>
            <person name="Hendrix R.W."/>
            <person name="Hatfull G.F."/>
        </authorList>
    </citation>
    <scope>NUCLEOTIDE SEQUENCE [LARGE SCALE GENOMIC DNA]</scope>
    <source>
        <strain evidence="2 3">DSM 27710</strain>
    </source>
</reference>
<proteinExistence type="predicted"/>
<keyword evidence="3" id="KW-1185">Reference proteome</keyword>
<organism evidence="2 3">
    <name type="scientific">Vulgatibacter incomptus</name>
    <dbReference type="NCBI Taxonomy" id="1391653"/>
    <lineage>
        <taxon>Bacteria</taxon>
        <taxon>Pseudomonadati</taxon>
        <taxon>Myxococcota</taxon>
        <taxon>Myxococcia</taxon>
        <taxon>Myxococcales</taxon>
        <taxon>Cystobacterineae</taxon>
        <taxon>Vulgatibacteraceae</taxon>
        <taxon>Vulgatibacter</taxon>
    </lineage>
</organism>
<evidence type="ECO:0008006" key="4">
    <source>
        <dbReference type="Google" id="ProtNLM"/>
    </source>
</evidence>
<dbReference type="Proteomes" id="UP000055590">
    <property type="component" value="Chromosome"/>
</dbReference>
<dbReference type="KEGG" id="vin:AKJ08_3003"/>
<gene>
    <name evidence="2" type="ORF">AKJ08_3003</name>
</gene>
<dbReference type="InterPro" id="IPR007712">
    <property type="entry name" value="RelE/ParE_toxin"/>
</dbReference>
<dbReference type="AlphaFoldDB" id="A0A0K1PGR2"/>
<dbReference type="Pfam" id="PF05016">
    <property type="entry name" value="ParE_toxin"/>
    <property type="match status" value="1"/>
</dbReference>
<keyword evidence="1" id="KW-1277">Toxin-antitoxin system</keyword>
<name>A0A0K1PGR2_9BACT</name>
<accession>A0A0K1PGR2</accession>
<dbReference type="EMBL" id="CP012332">
    <property type="protein sequence ID" value="AKU92616.1"/>
    <property type="molecule type" value="Genomic_DNA"/>
</dbReference>